<keyword evidence="10" id="KW-1185">Reference proteome</keyword>
<feature type="chain" id="PRO_5035273976" description="acid phosphatase" evidence="8">
    <location>
        <begin position="21"/>
        <end position="398"/>
    </location>
</feature>
<dbReference type="Pfam" id="PF00328">
    <property type="entry name" value="His_Phos_2"/>
    <property type="match status" value="1"/>
</dbReference>
<feature type="region of interest" description="Disordered" evidence="7">
    <location>
        <begin position="134"/>
        <end position="163"/>
    </location>
</feature>
<dbReference type="EC" id="3.1.3.2" evidence="2"/>
<organism evidence="9 10">
    <name type="scientific">Allacma fusca</name>
    <dbReference type="NCBI Taxonomy" id="39272"/>
    <lineage>
        <taxon>Eukaryota</taxon>
        <taxon>Metazoa</taxon>
        <taxon>Ecdysozoa</taxon>
        <taxon>Arthropoda</taxon>
        <taxon>Hexapoda</taxon>
        <taxon>Collembola</taxon>
        <taxon>Symphypleona</taxon>
        <taxon>Sminthuridae</taxon>
        <taxon>Allacma</taxon>
    </lineage>
</organism>
<keyword evidence="5" id="KW-1015">Disulfide bond</keyword>
<comment type="catalytic activity">
    <reaction evidence="1">
        <text>a phosphate monoester + H2O = an alcohol + phosphate</text>
        <dbReference type="Rhea" id="RHEA:15017"/>
        <dbReference type="ChEBI" id="CHEBI:15377"/>
        <dbReference type="ChEBI" id="CHEBI:30879"/>
        <dbReference type="ChEBI" id="CHEBI:43474"/>
        <dbReference type="ChEBI" id="CHEBI:67140"/>
        <dbReference type="EC" id="3.1.3.2"/>
    </reaction>
</comment>
<feature type="compositionally biased region" description="Low complexity" evidence="7">
    <location>
        <begin position="134"/>
        <end position="147"/>
    </location>
</feature>
<evidence type="ECO:0000256" key="7">
    <source>
        <dbReference type="SAM" id="MobiDB-lite"/>
    </source>
</evidence>
<dbReference type="GO" id="GO:0003993">
    <property type="term" value="F:acid phosphatase activity"/>
    <property type="evidence" value="ECO:0007669"/>
    <property type="project" value="UniProtKB-EC"/>
</dbReference>
<evidence type="ECO:0000256" key="4">
    <source>
        <dbReference type="ARBA" id="ARBA00022801"/>
    </source>
</evidence>
<dbReference type="EMBL" id="CAJVCH010560944">
    <property type="protein sequence ID" value="CAG7831534.1"/>
    <property type="molecule type" value="Genomic_DNA"/>
</dbReference>
<dbReference type="InterPro" id="IPR033379">
    <property type="entry name" value="Acid_Pase_AS"/>
</dbReference>
<keyword evidence="4" id="KW-0378">Hydrolase</keyword>
<sequence>MHSLYVFLTVSVGFVIASHAEISNSQKWNQGNLETLQLVQVIMRHGDRNPIAPFPLDPNKDNPDYFPEGFGQLTNVGVKQTNNLGKFVRQRYDGFIGSTYHSDELYALSSDTERSIRSGNSFLRGLFPKSKASIRSSGESSLSSSILHSEDHCPEEEDDGENSQVVPIRTINKEIDNFLYLNHKCPRFDKEFKELIVKESINWMKDNGKTLLSVFTNAGIVPKGDGIHAAGHVFDYLNVLKYQNKPLPDWATPEVMSLGKQLFQSVFGLETATRSMKELRSAMVKKILENMQKKLDEPKEANRKIILYSGHDRTIVSFLNILGMFNNLIPYYASGVLIELHKSPELEEHHIELYFRNDTTVEPYKLDFELCGNPCLLSSFKKIVDDLVPEDFDKSCEL</sequence>
<dbReference type="OrthoDB" id="258392at2759"/>
<dbReference type="PANTHER" id="PTHR11567">
    <property type="entry name" value="ACID PHOSPHATASE-RELATED"/>
    <property type="match status" value="1"/>
</dbReference>
<evidence type="ECO:0000313" key="10">
    <source>
        <dbReference type="Proteomes" id="UP000708208"/>
    </source>
</evidence>
<evidence type="ECO:0000256" key="5">
    <source>
        <dbReference type="ARBA" id="ARBA00023157"/>
    </source>
</evidence>
<dbReference type="PROSITE" id="PS00616">
    <property type="entry name" value="HIS_ACID_PHOSPHAT_1"/>
    <property type="match status" value="1"/>
</dbReference>
<evidence type="ECO:0000256" key="1">
    <source>
        <dbReference type="ARBA" id="ARBA00000032"/>
    </source>
</evidence>
<keyword evidence="6" id="KW-0325">Glycoprotein</keyword>
<name>A0A8J2LEQ7_9HEXA</name>
<dbReference type="InterPro" id="IPR050645">
    <property type="entry name" value="Histidine_acid_phosphatase"/>
</dbReference>
<evidence type="ECO:0000313" key="9">
    <source>
        <dbReference type="EMBL" id="CAG7831534.1"/>
    </source>
</evidence>
<evidence type="ECO:0000256" key="2">
    <source>
        <dbReference type="ARBA" id="ARBA00012646"/>
    </source>
</evidence>
<accession>A0A8J2LEQ7</accession>
<protein>
    <recommendedName>
        <fullName evidence="2">acid phosphatase</fullName>
        <ecNumber evidence="2">3.1.3.2</ecNumber>
    </recommendedName>
</protein>
<dbReference type="AlphaFoldDB" id="A0A8J2LEQ7"/>
<comment type="caution">
    <text evidence="9">The sequence shown here is derived from an EMBL/GenBank/DDBJ whole genome shotgun (WGS) entry which is preliminary data.</text>
</comment>
<evidence type="ECO:0000256" key="8">
    <source>
        <dbReference type="SAM" id="SignalP"/>
    </source>
</evidence>
<dbReference type="PANTHER" id="PTHR11567:SF211">
    <property type="entry name" value="PROSTATIC ACID PHOSPHATASE"/>
    <property type="match status" value="1"/>
</dbReference>
<evidence type="ECO:0000256" key="3">
    <source>
        <dbReference type="ARBA" id="ARBA00022729"/>
    </source>
</evidence>
<proteinExistence type="predicted"/>
<dbReference type="CDD" id="cd07061">
    <property type="entry name" value="HP_HAP_like"/>
    <property type="match status" value="1"/>
</dbReference>
<gene>
    <name evidence="9" type="ORF">AFUS01_LOCUS41275</name>
</gene>
<keyword evidence="3 8" id="KW-0732">Signal</keyword>
<evidence type="ECO:0000256" key="6">
    <source>
        <dbReference type="ARBA" id="ARBA00023180"/>
    </source>
</evidence>
<feature type="signal peptide" evidence="8">
    <location>
        <begin position="1"/>
        <end position="20"/>
    </location>
</feature>
<dbReference type="InterPro" id="IPR000560">
    <property type="entry name" value="His_Pase_clade-2"/>
</dbReference>
<dbReference type="Proteomes" id="UP000708208">
    <property type="component" value="Unassembled WGS sequence"/>
</dbReference>
<reference evidence="9" key="1">
    <citation type="submission" date="2021-06" db="EMBL/GenBank/DDBJ databases">
        <authorList>
            <person name="Hodson N. C."/>
            <person name="Mongue J. A."/>
            <person name="Jaron S. K."/>
        </authorList>
    </citation>
    <scope>NUCLEOTIDE SEQUENCE</scope>
</reference>